<dbReference type="PROSITE" id="PS51833">
    <property type="entry name" value="HDOD"/>
    <property type="match status" value="1"/>
</dbReference>
<dbReference type="Pfam" id="PF08668">
    <property type="entry name" value="HDOD"/>
    <property type="match status" value="1"/>
</dbReference>
<dbReference type="EMBL" id="FTMN01000001">
    <property type="protein sequence ID" value="SIP89305.1"/>
    <property type="molecule type" value="Genomic_DNA"/>
</dbReference>
<dbReference type="GO" id="GO:0000160">
    <property type="term" value="P:phosphorelay signal transduction system"/>
    <property type="evidence" value="ECO:0007669"/>
    <property type="project" value="InterPro"/>
</dbReference>
<sequence>MSKQILAARVKLPEQPSVLVVDDEKAVLLAARRLIRRYHPEWDVLQAQSVESAHELLNEQSPWVVIADKQMPGEGGAGLLASIEDSHPLVLRVMLTGDASPQAWLEGTASAHLTFAKPYDPEAIVSVLDRAARIHQLPIPLDVKLALGRLKQLPVVSSTFTRLSLELSKDEVSMDRVVDLVSEDQALTARLLQLANSAFFGFTTEAVSIRDAVIRLGSELIRAIVLALELFHPGRSSSSDSFQSNNFTLARGVAERALLLAKELGLGRKERDRVFIAGLLHNLGALVELELDSVHDDNHQEAMLGAYLLTLWGFKAEQVELVQNMRFPSASTDPDKALAALHLAWILEAAGVDGESLDRDFLQSQGLGLDEQANPILL</sequence>
<proteinExistence type="predicted"/>
<dbReference type="PIRSF" id="PIRSF036883">
    <property type="entry name" value="RR_HD-GYP_mod"/>
    <property type="match status" value="1"/>
</dbReference>
<dbReference type="SMART" id="SM00448">
    <property type="entry name" value="REC"/>
    <property type="match status" value="1"/>
</dbReference>
<evidence type="ECO:0000313" key="5">
    <source>
        <dbReference type="Proteomes" id="UP000186895"/>
    </source>
</evidence>
<gene>
    <name evidence="4" type="ORF">SAMN05421647_101188</name>
</gene>
<dbReference type="eggNOG" id="COG2204">
    <property type="taxonomic scope" value="Bacteria"/>
</dbReference>
<reference evidence="4 5" key="1">
    <citation type="submission" date="2017-01" db="EMBL/GenBank/DDBJ databases">
        <authorList>
            <person name="Mah S.A."/>
            <person name="Swanson W.J."/>
            <person name="Moy G.W."/>
            <person name="Vacquier V.D."/>
        </authorList>
    </citation>
    <scope>NUCLEOTIDE SEQUENCE [LARGE SCALE GENOMIC DNA]</scope>
    <source>
        <strain evidence="4 5">DSM 7027</strain>
    </source>
</reference>
<dbReference type="STRING" id="49186.SAMN05421647_101188"/>
<dbReference type="PANTHER" id="PTHR33525:SF5">
    <property type="entry name" value="TWO COMPONENT SIGNAL TRANSDUCTION SYSTEM RESPONSE REGULATOR"/>
    <property type="match status" value="1"/>
</dbReference>
<dbReference type="InterPro" id="IPR052340">
    <property type="entry name" value="RNase_Y/CdgJ"/>
</dbReference>
<dbReference type="Gene3D" id="3.40.50.2300">
    <property type="match status" value="1"/>
</dbReference>
<keyword evidence="5" id="KW-1185">Reference proteome</keyword>
<evidence type="ECO:0000259" key="2">
    <source>
        <dbReference type="PROSITE" id="PS50110"/>
    </source>
</evidence>
<dbReference type="InterPro" id="IPR011006">
    <property type="entry name" value="CheY-like_superfamily"/>
</dbReference>
<dbReference type="SUPFAM" id="SSF109604">
    <property type="entry name" value="HD-domain/PDEase-like"/>
    <property type="match status" value="1"/>
</dbReference>
<evidence type="ECO:0000259" key="3">
    <source>
        <dbReference type="PROSITE" id="PS51833"/>
    </source>
</evidence>
<evidence type="ECO:0000313" key="4">
    <source>
        <dbReference type="EMBL" id="SIP89305.1"/>
    </source>
</evidence>
<keyword evidence="1" id="KW-0597">Phosphoprotein</keyword>
<dbReference type="PROSITE" id="PS50110">
    <property type="entry name" value="RESPONSE_REGULATORY"/>
    <property type="match status" value="1"/>
</dbReference>
<dbReference type="Pfam" id="PF00072">
    <property type="entry name" value="Response_reg"/>
    <property type="match status" value="1"/>
</dbReference>
<evidence type="ECO:0000256" key="1">
    <source>
        <dbReference type="PROSITE-ProRule" id="PRU00169"/>
    </source>
</evidence>
<dbReference type="SUPFAM" id="SSF52172">
    <property type="entry name" value="CheY-like"/>
    <property type="match status" value="1"/>
</dbReference>
<dbReference type="InterPro" id="IPR013976">
    <property type="entry name" value="HDOD"/>
</dbReference>
<organism evidence="4 5">
    <name type="scientific">Marinobacterium stanieri</name>
    <dbReference type="NCBI Taxonomy" id="49186"/>
    <lineage>
        <taxon>Bacteria</taxon>
        <taxon>Pseudomonadati</taxon>
        <taxon>Pseudomonadota</taxon>
        <taxon>Gammaproteobacteria</taxon>
        <taxon>Oceanospirillales</taxon>
        <taxon>Oceanospirillaceae</taxon>
        <taxon>Marinobacterium</taxon>
    </lineage>
</organism>
<dbReference type="AlphaFoldDB" id="A0A1N6NB72"/>
<dbReference type="Proteomes" id="UP000186895">
    <property type="component" value="Unassembled WGS sequence"/>
</dbReference>
<dbReference type="Gene3D" id="1.10.3210.10">
    <property type="entry name" value="Hypothetical protein af1432"/>
    <property type="match status" value="1"/>
</dbReference>
<dbReference type="PANTHER" id="PTHR33525">
    <property type="match status" value="1"/>
</dbReference>
<protein>
    <submittedName>
        <fullName evidence="4">HD-like signal output (HDOD) domain, no enzymatic activity</fullName>
    </submittedName>
</protein>
<dbReference type="RefSeq" id="WP_076460113.1">
    <property type="nucleotide sequence ID" value="NZ_FTMN01000001.1"/>
</dbReference>
<dbReference type="eggNOG" id="COG1639">
    <property type="taxonomic scope" value="Bacteria"/>
</dbReference>
<dbReference type="InterPro" id="IPR001789">
    <property type="entry name" value="Sig_transdc_resp-reg_receiver"/>
</dbReference>
<dbReference type="InterPro" id="IPR014626">
    <property type="entry name" value="Sig_transdc_resp-reg_put"/>
</dbReference>
<name>A0A1N6NB72_9GAMM</name>
<accession>A0A1N6NB72</accession>
<feature type="domain" description="HDOD" evidence="3">
    <location>
        <begin position="153"/>
        <end position="344"/>
    </location>
</feature>
<feature type="domain" description="Response regulatory" evidence="2">
    <location>
        <begin position="17"/>
        <end position="132"/>
    </location>
</feature>
<feature type="modified residue" description="4-aspartylphosphate" evidence="1">
    <location>
        <position position="68"/>
    </location>
</feature>